<protein>
    <submittedName>
        <fullName evidence="8">Transcription initiation factor IIA subunit 1-like</fullName>
    </submittedName>
</protein>
<evidence type="ECO:0000256" key="1">
    <source>
        <dbReference type="ARBA" id="ARBA00004123"/>
    </source>
</evidence>
<dbReference type="FunCoup" id="A0A6P8IHQ7">
    <property type="interactions" value="2420"/>
</dbReference>
<evidence type="ECO:0000256" key="3">
    <source>
        <dbReference type="ARBA" id="ARBA00023015"/>
    </source>
</evidence>
<dbReference type="RefSeq" id="XP_031566215.1">
    <property type="nucleotide sequence ID" value="XM_031710355.1"/>
</dbReference>
<dbReference type="GO" id="GO:0006367">
    <property type="term" value="P:transcription initiation at RNA polymerase II promoter"/>
    <property type="evidence" value="ECO:0007669"/>
    <property type="project" value="InterPro"/>
</dbReference>
<evidence type="ECO:0000256" key="2">
    <source>
        <dbReference type="ARBA" id="ARBA00010059"/>
    </source>
</evidence>
<dbReference type="CDD" id="cd07976">
    <property type="entry name" value="TFIIA_alpha_beta_like"/>
    <property type="match status" value="2"/>
</dbReference>
<dbReference type="FunFam" id="1.10.287.100:FF:000001">
    <property type="entry name" value="Transcription initiation factor IIA subunit"/>
    <property type="match status" value="1"/>
</dbReference>
<proteinExistence type="inferred from homology"/>
<gene>
    <name evidence="8" type="primary">LOC116301317</name>
</gene>
<dbReference type="Gene3D" id="1.10.287.100">
    <property type="match status" value="1"/>
</dbReference>
<feature type="compositionally biased region" description="Low complexity" evidence="6">
    <location>
        <begin position="193"/>
        <end position="210"/>
    </location>
</feature>
<name>A0A6P8IHQ7_ACTTE</name>
<dbReference type="PANTHER" id="PTHR12694:SF8">
    <property type="entry name" value="TRANSCRIPTION INITIATION FACTOR IIA SUBUNIT 1"/>
    <property type="match status" value="1"/>
</dbReference>
<dbReference type="GeneID" id="116301317"/>
<accession>A0A6P8IHQ7</accession>
<feature type="compositionally biased region" description="Acidic residues" evidence="6">
    <location>
        <begin position="251"/>
        <end position="273"/>
    </location>
</feature>
<dbReference type="FunFam" id="2.30.18.10:FF:000002">
    <property type="entry name" value="Transcription initiation factor IIA subunit 1"/>
    <property type="match status" value="1"/>
</dbReference>
<evidence type="ECO:0000313" key="8">
    <source>
        <dbReference type="RefSeq" id="XP_031566215.1"/>
    </source>
</evidence>
<evidence type="ECO:0000256" key="6">
    <source>
        <dbReference type="SAM" id="MobiDB-lite"/>
    </source>
</evidence>
<dbReference type="InterPro" id="IPR009088">
    <property type="entry name" value="TFIIA_b-brl"/>
</dbReference>
<evidence type="ECO:0000256" key="4">
    <source>
        <dbReference type="ARBA" id="ARBA00023163"/>
    </source>
</evidence>
<keyword evidence="3" id="KW-0805">Transcription regulation</keyword>
<dbReference type="OrthoDB" id="6275927at2759"/>
<keyword evidence="7" id="KW-1185">Reference proteome</keyword>
<evidence type="ECO:0000313" key="7">
    <source>
        <dbReference type="Proteomes" id="UP000515163"/>
    </source>
</evidence>
<comment type="similarity">
    <text evidence="2">Belongs to the TFIIA subunit 1 family.</text>
</comment>
<keyword evidence="5" id="KW-0539">Nucleus</keyword>
<dbReference type="SMART" id="SM01371">
    <property type="entry name" value="TFIIA"/>
    <property type="match status" value="1"/>
</dbReference>
<dbReference type="KEGG" id="aten:116301317"/>
<reference evidence="8" key="1">
    <citation type="submission" date="2025-08" db="UniProtKB">
        <authorList>
            <consortium name="RefSeq"/>
        </authorList>
    </citation>
    <scope>IDENTIFICATION</scope>
    <source>
        <tissue evidence="8">Tentacle</tissue>
    </source>
</reference>
<feature type="region of interest" description="Disordered" evidence="6">
    <location>
        <begin position="193"/>
        <end position="277"/>
    </location>
</feature>
<dbReference type="Pfam" id="PF03153">
    <property type="entry name" value="TFIIA"/>
    <property type="match status" value="2"/>
</dbReference>
<dbReference type="GO" id="GO:0005672">
    <property type="term" value="C:transcription factor TFIIA complex"/>
    <property type="evidence" value="ECO:0007669"/>
    <property type="project" value="InterPro"/>
</dbReference>
<dbReference type="Gene3D" id="2.30.18.10">
    <property type="entry name" value="Transcription factor IIA (TFIIA), beta-barrel domain"/>
    <property type="match status" value="1"/>
</dbReference>
<dbReference type="AlphaFoldDB" id="A0A6P8IHQ7"/>
<dbReference type="InParanoid" id="A0A6P8IHQ7"/>
<keyword evidence="4" id="KW-0804">Transcription</keyword>
<organism evidence="7 8">
    <name type="scientific">Actinia tenebrosa</name>
    <name type="common">Australian red waratah sea anemone</name>
    <dbReference type="NCBI Taxonomy" id="6105"/>
    <lineage>
        <taxon>Eukaryota</taxon>
        <taxon>Metazoa</taxon>
        <taxon>Cnidaria</taxon>
        <taxon>Anthozoa</taxon>
        <taxon>Hexacorallia</taxon>
        <taxon>Actiniaria</taxon>
        <taxon>Actiniidae</taxon>
        <taxon>Actinia</taxon>
    </lineage>
</organism>
<dbReference type="SUPFAM" id="SSF50784">
    <property type="entry name" value="Transcription factor IIA (TFIIA), beta-barrel domain"/>
    <property type="match status" value="1"/>
</dbReference>
<dbReference type="Proteomes" id="UP000515163">
    <property type="component" value="Unplaced"/>
</dbReference>
<feature type="compositionally biased region" description="Acidic residues" evidence="6">
    <location>
        <begin position="223"/>
        <end position="244"/>
    </location>
</feature>
<dbReference type="SUPFAM" id="SSF47396">
    <property type="entry name" value="Transcription factor IIA (TFIIA), alpha-helical domain"/>
    <property type="match status" value="1"/>
</dbReference>
<comment type="subcellular location">
    <subcellularLocation>
        <location evidence="1">Nucleus</location>
    </subcellularLocation>
</comment>
<dbReference type="InterPro" id="IPR004855">
    <property type="entry name" value="TFIIA_asu/bsu"/>
</dbReference>
<sequence>MSNSNNVPKLYRSVIEEVIKNVKEAFLNEGVDEQVLQELKQIWENKLLQSRAVDGMPADNQQARQQYMYPHIVQNNPGLHVPVTSAISRPQQQVAISHAPTVQIPVPSTINHRPGTAGQTAIIFPESRAQAQTHVHALSQMTAAASAATLALPGMQQVQGIQQPQRTAVTQVPTAYPTARTIQVTHTQQQQQQLQQNQHQQQQTAQVTTNKPPQMIIQVDGVNDSDSDGDDDDDFGDDQDEEDNERNVTQELEEEPEKDEELNSGDDDSDDGATDLFDTENVVVCQFDKIARSRNKWKFHLKDGIMNLKGRDYVFQKATGEAEW</sequence>
<evidence type="ECO:0000256" key="5">
    <source>
        <dbReference type="ARBA" id="ARBA00023242"/>
    </source>
</evidence>
<dbReference type="PANTHER" id="PTHR12694">
    <property type="entry name" value="TRANSCRIPTION INITIATION FACTOR IIA SUBUNIT 1"/>
    <property type="match status" value="1"/>
</dbReference>